<dbReference type="VEuPathDB" id="FungiDB:PLEOSDRAFT_174096"/>
<evidence type="ECO:0000256" key="6">
    <source>
        <dbReference type="SAM" id="Phobius"/>
    </source>
</evidence>
<evidence type="ECO:0000256" key="2">
    <source>
        <dbReference type="ARBA" id="ARBA00006109"/>
    </source>
</evidence>
<feature type="signal peptide" evidence="7">
    <location>
        <begin position="1"/>
        <end position="20"/>
    </location>
</feature>
<keyword evidence="5 6" id="KW-0472">Membrane</keyword>
<dbReference type="OrthoDB" id="44756at2759"/>
<dbReference type="HOGENOM" id="CLU_122437_2_0_1"/>
<keyword evidence="7" id="KW-0732">Signal</keyword>
<protein>
    <recommendedName>
        <fullName evidence="10">Magnesium transporter</fullName>
    </recommendedName>
</protein>
<reference evidence="9" key="1">
    <citation type="journal article" date="2014" name="Proc. Natl. Acad. Sci. U.S.A.">
        <title>Extensive sampling of basidiomycete genomes demonstrates inadequacy of the white-rot/brown-rot paradigm for wood decay fungi.</title>
        <authorList>
            <person name="Riley R."/>
            <person name="Salamov A.A."/>
            <person name="Brown D.W."/>
            <person name="Nagy L.G."/>
            <person name="Floudas D."/>
            <person name="Held B.W."/>
            <person name="Levasseur A."/>
            <person name="Lombard V."/>
            <person name="Morin E."/>
            <person name="Otillar R."/>
            <person name="Lindquist E.A."/>
            <person name="Sun H."/>
            <person name="LaButti K.M."/>
            <person name="Schmutz J."/>
            <person name="Jabbour D."/>
            <person name="Luo H."/>
            <person name="Baker S.E."/>
            <person name="Pisabarro A.G."/>
            <person name="Walton J.D."/>
            <person name="Blanchette R.A."/>
            <person name="Henrissat B."/>
            <person name="Martin F."/>
            <person name="Cullen D."/>
            <person name="Hibbett D.S."/>
            <person name="Grigoriev I.V."/>
        </authorList>
    </citation>
    <scope>NUCLEOTIDE SEQUENCE [LARGE SCALE GENOMIC DNA]</scope>
    <source>
        <strain evidence="9">PC15</strain>
    </source>
</reference>
<dbReference type="InParanoid" id="A0A067NSJ8"/>
<evidence type="ECO:0000256" key="4">
    <source>
        <dbReference type="ARBA" id="ARBA00022989"/>
    </source>
</evidence>
<evidence type="ECO:0000256" key="7">
    <source>
        <dbReference type="SAM" id="SignalP"/>
    </source>
</evidence>
<name>A0A067NSJ8_PLEO1</name>
<proteinExistence type="inferred from homology"/>
<evidence type="ECO:0000256" key="5">
    <source>
        <dbReference type="ARBA" id="ARBA00023136"/>
    </source>
</evidence>
<accession>A0A067NSJ8</accession>
<organism evidence="8 9">
    <name type="scientific">Pleurotus ostreatus (strain PC15)</name>
    <name type="common">Oyster mushroom</name>
    <dbReference type="NCBI Taxonomy" id="1137138"/>
    <lineage>
        <taxon>Eukaryota</taxon>
        <taxon>Fungi</taxon>
        <taxon>Dikarya</taxon>
        <taxon>Basidiomycota</taxon>
        <taxon>Agaricomycotina</taxon>
        <taxon>Agaricomycetes</taxon>
        <taxon>Agaricomycetidae</taxon>
        <taxon>Agaricales</taxon>
        <taxon>Pleurotineae</taxon>
        <taxon>Pleurotaceae</taxon>
        <taxon>Pleurotus</taxon>
    </lineage>
</organism>
<evidence type="ECO:0000313" key="9">
    <source>
        <dbReference type="Proteomes" id="UP000027073"/>
    </source>
</evidence>
<evidence type="ECO:0008006" key="10">
    <source>
        <dbReference type="Google" id="ProtNLM"/>
    </source>
</evidence>
<dbReference type="Proteomes" id="UP000027073">
    <property type="component" value="Unassembled WGS sequence"/>
</dbReference>
<keyword evidence="4 6" id="KW-1133">Transmembrane helix</keyword>
<evidence type="ECO:0000256" key="3">
    <source>
        <dbReference type="ARBA" id="ARBA00022692"/>
    </source>
</evidence>
<comment type="similarity">
    <text evidence="2">Belongs to the membrane magnesium transporter (TC 1.A.67) family.</text>
</comment>
<dbReference type="EMBL" id="KL198009">
    <property type="protein sequence ID" value="KDQ26606.1"/>
    <property type="molecule type" value="Genomic_DNA"/>
</dbReference>
<dbReference type="Pfam" id="PF10270">
    <property type="entry name" value="MMgT"/>
    <property type="match status" value="1"/>
</dbReference>
<feature type="chain" id="PRO_5001642559" description="Magnesium transporter" evidence="7">
    <location>
        <begin position="21"/>
        <end position="102"/>
    </location>
</feature>
<evidence type="ECO:0000256" key="1">
    <source>
        <dbReference type="ARBA" id="ARBA00004127"/>
    </source>
</evidence>
<keyword evidence="3 6" id="KW-0812">Transmembrane</keyword>
<comment type="subcellular location">
    <subcellularLocation>
        <location evidence="1">Endomembrane system</location>
        <topology evidence="1">Multi-pass membrane protein</topology>
    </subcellularLocation>
</comment>
<sequence>MLGRIFLILAVLLVLHAAFSSYEYLSHLKNSGRLEGSLPFDIMLEAYAALFVGILGASLSAPTLKQITWASEMQTRSIDEMDARAGFANYLNRGKSIFKVSQ</sequence>
<evidence type="ECO:0000313" key="8">
    <source>
        <dbReference type="EMBL" id="KDQ26606.1"/>
    </source>
</evidence>
<dbReference type="InterPro" id="IPR018937">
    <property type="entry name" value="MMgT"/>
</dbReference>
<dbReference type="STRING" id="1137138.A0A067NSJ8"/>
<dbReference type="AlphaFoldDB" id="A0A067NSJ8"/>
<feature type="transmembrane region" description="Helical" evidence="6">
    <location>
        <begin position="44"/>
        <end position="64"/>
    </location>
</feature>
<dbReference type="GO" id="GO:0012505">
    <property type="term" value="C:endomembrane system"/>
    <property type="evidence" value="ECO:0007669"/>
    <property type="project" value="UniProtKB-SubCell"/>
</dbReference>
<gene>
    <name evidence="8" type="ORF">PLEOSDRAFT_174096</name>
</gene>